<reference evidence="1" key="1">
    <citation type="submission" date="2021-02" db="EMBL/GenBank/DDBJ databases">
        <title>Genome analysis of blister spot of apple pathogen from New York area.</title>
        <authorList>
            <person name="Kandel P."/>
            <person name="Hockett K.L."/>
            <person name="Santander R."/>
            <person name="Acimovic S."/>
        </authorList>
    </citation>
    <scope>NUCLEOTIDE SEQUENCE</scope>
    <source>
        <strain evidence="1">PSP1</strain>
    </source>
</reference>
<proteinExistence type="predicted"/>
<sequence length="85" mass="9976">MTDKQDDRVSSFRHRSEKLKNPSRDLGIYKVQEAENSGVLDATLTFRINSILKQHFEKLCKSEHTTVSREIKRFITEAVRTQRLL</sequence>
<dbReference type="AlphaFoldDB" id="A0AA43DTG7"/>
<organism evidence="1 2">
    <name type="scientific">Pseudomonas syringae pv. papulans</name>
    <dbReference type="NCBI Taxonomy" id="83963"/>
    <lineage>
        <taxon>Bacteria</taxon>
        <taxon>Pseudomonadati</taxon>
        <taxon>Pseudomonadota</taxon>
        <taxon>Gammaproteobacteria</taxon>
        <taxon>Pseudomonadales</taxon>
        <taxon>Pseudomonadaceae</taxon>
        <taxon>Pseudomonas</taxon>
        <taxon>Pseudomonas syringae</taxon>
    </lineage>
</organism>
<dbReference type="EMBL" id="JAFFRZ010000001">
    <property type="protein sequence ID" value="MDH4622990.1"/>
    <property type="molecule type" value="Genomic_DNA"/>
</dbReference>
<accession>A0AA43DTG7</accession>
<gene>
    <name evidence="1" type="ORF">JW322_14725</name>
</gene>
<evidence type="ECO:0000313" key="2">
    <source>
        <dbReference type="Proteomes" id="UP001162155"/>
    </source>
</evidence>
<evidence type="ECO:0000313" key="1">
    <source>
        <dbReference type="EMBL" id="MDH4622990.1"/>
    </source>
</evidence>
<name>A0AA43DTG7_PSESX</name>
<dbReference type="Proteomes" id="UP001162155">
    <property type="component" value="Unassembled WGS sequence"/>
</dbReference>
<dbReference type="RefSeq" id="WP_135185950.1">
    <property type="nucleotide sequence ID" value="NZ_JAFFRY010000001.1"/>
</dbReference>
<comment type="caution">
    <text evidence="1">The sequence shown here is derived from an EMBL/GenBank/DDBJ whole genome shotgun (WGS) entry which is preliminary data.</text>
</comment>
<protein>
    <submittedName>
        <fullName evidence="1">Uncharacterized protein</fullName>
    </submittedName>
</protein>